<evidence type="ECO:0000313" key="4">
    <source>
        <dbReference type="Proteomes" id="UP000092420"/>
    </source>
</evidence>
<feature type="coiled-coil region" evidence="1">
    <location>
        <begin position="1"/>
        <end position="58"/>
    </location>
</feature>
<accession>A0A150JHD1</accession>
<reference evidence="3 4" key="1">
    <citation type="journal article" date="2016" name="ISME J.">
        <title>Chasing the elusive Euryarchaeota class WSA2: genomes reveal a uniquely fastidious methyl-reducing methanogen.</title>
        <authorList>
            <person name="Nobu M.K."/>
            <person name="Narihiro T."/>
            <person name="Kuroda K."/>
            <person name="Mei R."/>
            <person name="Liu W.T."/>
        </authorList>
    </citation>
    <scope>NUCLEOTIDE SEQUENCE [LARGE SCALE GENOMIC DNA]</scope>
    <source>
        <strain evidence="2">ADurb1013_Bin02101</strain>
        <strain evidence="3">ADurb1213_Bin02801</strain>
    </source>
</reference>
<protein>
    <submittedName>
        <fullName evidence="3">Uncharacterized protein</fullName>
    </submittedName>
</protein>
<evidence type="ECO:0000313" key="3">
    <source>
        <dbReference type="EMBL" id="KYC58358.1"/>
    </source>
</evidence>
<evidence type="ECO:0000256" key="1">
    <source>
        <dbReference type="SAM" id="Coils"/>
    </source>
</evidence>
<dbReference type="AlphaFoldDB" id="A0A150JML7"/>
<name>A0A150JML7_9EURY</name>
<proteinExistence type="predicted"/>
<gene>
    <name evidence="2" type="ORF">AN188_00631</name>
    <name evidence="3" type="ORF">APG09_00378</name>
</gene>
<accession>A0A150JML7</accession>
<keyword evidence="1" id="KW-0175">Coiled coil</keyword>
<organism evidence="3">
    <name type="scientific">Candidatus Methanofastidiosum methylothiophilum</name>
    <dbReference type="NCBI Taxonomy" id="1705564"/>
    <lineage>
        <taxon>Archaea</taxon>
        <taxon>Methanobacteriati</taxon>
        <taxon>Methanobacteriota</taxon>
        <taxon>Stenosarchaea group</taxon>
        <taxon>Candidatus Methanofastidiosia</taxon>
        <taxon>Candidatus Methanofastidiosales</taxon>
        <taxon>Candidatus Methanofastidiosaceae</taxon>
        <taxon>Candidatus Methanofastidiosum</taxon>
    </lineage>
</organism>
<comment type="caution">
    <text evidence="3">The sequence shown here is derived from an EMBL/GenBank/DDBJ whole genome shotgun (WGS) entry which is preliminary data.</text>
</comment>
<evidence type="ECO:0000313" key="2">
    <source>
        <dbReference type="EMBL" id="KYC55003.1"/>
    </source>
</evidence>
<dbReference type="EMBL" id="LNJE01000003">
    <property type="protein sequence ID" value="KYC58358.1"/>
    <property type="molecule type" value="Genomic_DNA"/>
</dbReference>
<dbReference type="EMBL" id="LNJB01000005">
    <property type="protein sequence ID" value="KYC55003.1"/>
    <property type="molecule type" value="Genomic_DNA"/>
</dbReference>
<sequence length="299" mass="36598">MESEKNEFNSLNRQLREKKDDLKIIEKHLPRYKERPNYEFLLEDIQGINEEVKELESRIKFHPYKESKREYEYLRGFVIPDNPISSCIIDKISLKYSLVPLDKKDFIIYQKQELTRDEAKRRIYLENWAKRFKALLREIFYYCKKNKEYLELKDVFAHEHKKIYIYRLDFTDGLTFELFPEFPFSPKLTINTITYDPFNKIEYNFILKQNKYQALTRCINKSSATLFRFYNKIEHLILTPKNRKLFVDNSMGYTLERLFRPDINKLYLKRLELHQNYRLRDSELVYPLTNCLYMLFSKA</sequence>
<dbReference type="Proteomes" id="UP000092420">
    <property type="component" value="Unassembled WGS sequence"/>
</dbReference>
<accession>A0A150JCN0</accession>